<name>A0A4V0NF30_SORCE</name>
<evidence type="ECO:0000256" key="1">
    <source>
        <dbReference type="SAM" id="MobiDB-lite"/>
    </source>
</evidence>
<gene>
    <name evidence="2" type="ORF">SOCE836_003100</name>
</gene>
<evidence type="ECO:0000313" key="2">
    <source>
        <dbReference type="EMBL" id="AUX28242.1"/>
    </source>
</evidence>
<dbReference type="AlphaFoldDB" id="A0A4V0NF30"/>
<dbReference type="Proteomes" id="UP000295497">
    <property type="component" value="Chromosome"/>
</dbReference>
<feature type="compositionally biased region" description="Polar residues" evidence="1">
    <location>
        <begin position="1"/>
        <end position="11"/>
    </location>
</feature>
<proteinExistence type="predicted"/>
<feature type="region of interest" description="Disordered" evidence="1">
    <location>
        <begin position="1"/>
        <end position="38"/>
    </location>
</feature>
<reference evidence="2 3" key="1">
    <citation type="submission" date="2015-09" db="EMBL/GenBank/DDBJ databases">
        <title>Sorangium comparison.</title>
        <authorList>
            <person name="Zaburannyi N."/>
            <person name="Bunk B."/>
            <person name="Overmann J."/>
            <person name="Mueller R."/>
        </authorList>
    </citation>
    <scope>NUCLEOTIDE SEQUENCE [LARGE SCALE GENOMIC DNA]</scope>
    <source>
        <strain evidence="2 3">So ce836</strain>
    </source>
</reference>
<dbReference type="EMBL" id="CP012672">
    <property type="protein sequence ID" value="AUX28242.1"/>
    <property type="molecule type" value="Genomic_DNA"/>
</dbReference>
<organism evidence="2 3">
    <name type="scientific">Sorangium cellulosum</name>
    <name type="common">Polyangium cellulosum</name>
    <dbReference type="NCBI Taxonomy" id="56"/>
    <lineage>
        <taxon>Bacteria</taxon>
        <taxon>Pseudomonadati</taxon>
        <taxon>Myxococcota</taxon>
        <taxon>Polyangia</taxon>
        <taxon>Polyangiales</taxon>
        <taxon>Polyangiaceae</taxon>
        <taxon>Sorangium</taxon>
    </lineage>
</organism>
<evidence type="ECO:0000313" key="3">
    <source>
        <dbReference type="Proteomes" id="UP000295497"/>
    </source>
</evidence>
<protein>
    <submittedName>
        <fullName evidence="2">Uncharacterized protein</fullName>
    </submittedName>
</protein>
<accession>A0A4V0NF30</accession>
<sequence length="38" mass="3964">MKIVAPQSTHPSPGRRSDPVLARAPARSSALPLCRAPA</sequence>